<name>A0A916DU37_9BACT</name>
<proteinExistence type="predicted"/>
<dbReference type="Gene3D" id="2.180.10.10">
    <property type="entry name" value="RHS repeat-associated core"/>
    <property type="match status" value="1"/>
</dbReference>
<reference evidence="1" key="1">
    <citation type="submission" date="2022-09" db="EMBL/GenBank/DDBJ databases">
        <title>Aureispira anguillicida sp. nov., isolated from Leptocephalus of Japanese eel Anguilla japonica.</title>
        <authorList>
            <person name="Yuasa K."/>
            <person name="Mekata T."/>
            <person name="Ikunari K."/>
        </authorList>
    </citation>
    <scope>NUCLEOTIDE SEQUENCE</scope>
    <source>
        <strain evidence="1">EL160426</strain>
    </source>
</reference>
<keyword evidence="2" id="KW-1185">Reference proteome</keyword>
<dbReference type="EMBL" id="AP026867">
    <property type="protein sequence ID" value="BDS11951.1"/>
    <property type="molecule type" value="Genomic_DNA"/>
</dbReference>
<dbReference type="RefSeq" id="WP_264793081.1">
    <property type="nucleotide sequence ID" value="NZ_AP026867.1"/>
</dbReference>
<dbReference type="Proteomes" id="UP001060919">
    <property type="component" value="Chromosome"/>
</dbReference>
<evidence type="ECO:0000313" key="2">
    <source>
        <dbReference type="Proteomes" id="UP001060919"/>
    </source>
</evidence>
<protein>
    <submittedName>
        <fullName evidence="1">Uncharacterized protein</fullName>
    </submittedName>
</protein>
<accession>A0A916DU37</accession>
<organism evidence="1 2">
    <name type="scientific">Aureispira anguillae</name>
    <dbReference type="NCBI Taxonomy" id="2864201"/>
    <lineage>
        <taxon>Bacteria</taxon>
        <taxon>Pseudomonadati</taxon>
        <taxon>Bacteroidota</taxon>
        <taxon>Saprospiria</taxon>
        <taxon>Saprospirales</taxon>
        <taxon>Saprospiraceae</taxon>
        <taxon>Aureispira</taxon>
    </lineage>
</organism>
<dbReference type="KEGG" id="aup:AsAng_0026660"/>
<dbReference type="AlphaFoldDB" id="A0A916DU37"/>
<evidence type="ECO:0000313" key="1">
    <source>
        <dbReference type="EMBL" id="BDS11951.1"/>
    </source>
</evidence>
<gene>
    <name evidence="1" type="ORF">AsAng_0026660</name>
</gene>
<sequence>MYLGGVERYREYSASGMVKLERWTLQVDDIAQVDTLTVDNSVTVATPIPLVRYQYRDHLGSATLETNEDGVVISYEDE</sequence>